<organism evidence="2 3">
    <name type="scientific">Ancylostoma ceylanicum</name>
    <dbReference type="NCBI Taxonomy" id="53326"/>
    <lineage>
        <taxon>Eukaryota</taxon>
        <taxon>Metazoa</taxon>
        <taxon>Ecdysozoa</taxon>
        <taxon>Nematoda</taxon>
        <taxon>Chromadorea</taxon>
        <taxon>Rhabditida</taxon>
        <taxon>Rhabditina</taxon>
        <taxon>Rhabditomorpha</taxon>
        <taxon>Strongyloidea</taxon>
        <taxon>Ancylostomatidae</taxon>
        <taxon>Ancylostomatinae</taxon>
        <taxon>Ancylostoma</taxon>
    </lineage>
</organism>
<dbReference type="Proteomes" id="UP000024635">
    <property type="component" value="Unassembled WGS sequence"/>
</dbReference>
<accession>A0A016S3Z6</accession>
<dbReference type="AlphaFoldDB" id="A0A016S3Z6"/>
<reference evidence="3" key="1">
    <citation type="journal article" date="2015" name="Nat. Genet.">
        <title>The genome and transcriptome of the zoonotic hookworm Ancylostoma ceylanicum identify infection-specific gene families.</title>
        <authorList>
            <person name="Schwarz E.M."/>
            <person name="Hu Y."/>
            <person name="Antoshechkin I."/>
            <person name="Miller M.M."/>
            <person name="Sternberg P.W."/>
            <person name="Aroian R.V."/>
        </authorList>
    </citation>
    <scope>NUCLEOTIDE SEQUENCE</scope>
    <source>
        <strain evidence="3">HY135</strain>
    </source>
</reference>
<comment type="caution">
    <text evidence="2">The sequence shown here is derived from an EMBL/GenBank/DDBJ whole genome shotgun (WGS) entry which is preliminary data.</text>
</comment>
<proteinExistence type="predicted"/>
<sequence>MWSHHTHTPYLTFATTRPSTIRRLLLPRPICHPCHRAEPFPLPRGLLLPPRQFLPVPRKSVSTSWVLNRILHDQHVGFCWPAVLESKLDYSEGTLPSRRSFRNKASTLPLSNGNGLADDIRPH</sequence>
<feature type="compositionally biased region" description="Polar residues" evidence="1">
    <location>
        <begin position="103"/>
        <end position="114"/>
    </location>
</feature>
<evidence type="ECO:0000256" key="1">
    <source>
        <dbReference type="SAM" id="MobiDB-lite"/>
    </source>
</evidence>
<name>A0A016S3Z6_9BILA</name>
<keyword evidence="3" id="KW-1185">Reference proteome</keyword>
<protein>
    <submittedName>
        <fullName evidence="2">Uncharacterized protein</fullName>
    </submittedName>
</protein>
<dbReference type="EMBL" id="JARK01001635">
    <property type="protein sequence ID" value="EYB85390.1"/>
    <property type="molecule type" value="Genomic_DNA"/>
</dbReference>
<evidence type="ECO:0000313" key="2">
    <source>
        <dbReference type="EMBL" id="EYB85390.1"/>
    </source>
</evidence>
<feature type="region of interest" description="Disordered" evidence="1">
    <location>
        <begin position="101"/>
        <end position="123"/>
    </location>
</feature>
<evidence type="ECO:0000313" key="3">
    <source>
        <dbReference type="Proteomes" id="UP000024635"/>
    </source>
</evidence>
<gene>
    <name evidence="2" type="primary">Acey_s0299.g1786</name>
    <name evidence="2" type="ORF">Y032_0299g1786</name>
</gene>